<evidence type="ECO:0000256" key="1">
    <source>
        <dbReference type="SAM" id="MobiDB-lite"/>
    </source>
</evidence>
<evidence type="ECO:0000313" key="3">
    <source>
        <dbReference type="Proteomes" id="UP001558652"/>
    </source>
</evidence>
<comment type="caution">
    <text evidence="2">The sequence shown here is derived from an EMBL/GenBank/DDBJ whole genome shotgun (WGS) entry which is preliminary data.</text>
</comment>
<evidence type="ECO:0000313" key="2">
    <source>
        <dbReference type="EMBL" id="KAL1138522.1"/>
    </source>
</evidence>
<gene>
    <name evidence="2" type="ORF">AAG570_008585</name>
</gene>
<proteinExistence type="predicted"/>
<keyword evidence="3" id="KW-1185">Reference proteome</keyword>
<protein>
    <submittedName>
        <fullName evidence="2">Uncharacterized protein</fullName>
    </submittedName>
</protein>
<organism evidence="2 3">
    <name type="scientific">Ranatra chinensis</name>
    <dbReference type="NCBI Taxonomy" id="642074"/>
    <lineage>
        <taxon>Eukaryota</taxon>
        <taxon>Metazoa</taxon>
        <taxon>Ecdysozoa</taxon>
        <taxon>Arthropoda</taxon>
        <taxon>Hexapoda</taxon>
        <taxon>Insecta</taxon>
        <taxon>Pterygota</taxon>
        <taxon>Neoptera</taxon>
        <taxon>Paraneoptera</taxon>
        <taxon>Hemiptera</taxon>
        <taxon>Heteroptera</taxon>
        <taxon>Panheteroptera</taxon>
        <taxon>Nepomorpha</taxon>
        <taxon>Nepidae</taxon>
        <taxon>Ranatrinae</taxon>
        <taxon>Ranatra</taxon>
    </lineage>
</organism>
<dbReference type="AlphaFoldDB" id="A0ABD0Z223"/>
<dbReference type="EMBL" id="JBFDAA010000003">
    <property type="protein sequence ID" value="KAL1138522.1"/>
    <property type="molecule type" value="Genomic_DNA"/>
</dbReference>
<feature type="region of interest" description="Disordered" evidence="1">
    <location>
        <begin position="15"/>
        <end position="34"/>
    </location>
</feature>
<accession>A0ABD0Z223</accession>
<reference evidence="2 3" key="1">
    <citation type="submission" date="2024-07" db="EMBL/GenBank/DDBJ databases">
        <title>Chromosome-level genome assembly of the water stick insect Ranatra chinensis (Heteroptera: Nepidae).</title>
        <authorList>
            <person name="Liu X."/>
        </authorList>
    </citation>
    <scope>NUCLEOTIDE SEQUENCE [LARGE SCALE GENOMIC DNA]</scope>
    <source>
        <strain evidence="2">Cailab_2021Rc</strain>
        <tissue evidence="2">Muscle</tissue>
    </source>
</reference>
<feature type="compositionally biased region" description="Basic and acidic residues" evidence="1">
    <location>
        <begin position="94"/>
        <end position="104"/>
    </location>
</feature>
<name>A0ABD0Z223_9HEMI</name>
<dbReference type="Proteomes" id="UP001558652">
    <property type="component" value="Unassembled WGS sequence"/>
</dbReference>
<sequence length="104" mass="11260">MKVAVQDIILLARDLTGGGSGRNTIGGQSIQRRSWQEPCSYQMIRSGHYFQQADSGRGRRKKETGTGDIRSAANDPMDPQGCRSGTSGVPRGSPVKDRTKGHTQ</sequence>
<feature type="region of interest" description="Disordered" evidence="1">
    <location>
        <begin position="48"/>
        <end position="104"/>
    </location>
</feature>